<keyword evidence="5" id="KW-1133">Transmembrane helix</keyword>
<dbReference type="GO" id="GO:0008340">
    <property type="term" value="P:determination of adult lifespan"/>
    <property type="evidence" value="ECO:0007669"/>
    <property type="project" value="UniProtKB-ARBA"/>
</dbReference>
<dbReference type="AlphaFoldDB" id="A0A915HEV7"/>
<dbReference type="Pfam" id="PF00571">
    <property type="entry name" value="CBS"/>
    <property type="match status" value="1"/>
</dbReference>
<sequence length="321" mass="36344">MSSKTASTAMVKLEDVFMLSSDTVFDQACLKAIFEIGHSRIPIYEGNRQNVIGVFLTKRLITIDPNQGITLSHLIADTSISRAFYTGLKVDQHMPLFELLNRFQTGTMSHIAFVTRKNDVSKEEMIIGIVTLEDVIEELLQEEIFDESDVKRNLRVISTALPKIYRQLNASNQKLARMNSVSPEHTLHKRSCSYPDNMDKNDVIESVGAHQSHCCDDKILTNQNGVLLSVPCVMINGSANNNYLTKHHHSEDFGRRKSFESDLKMSDLNDHNHVHTNFDKRTSFLNITSDNKSENNTEIDKNSTLQNNGQVNVNFINERAT</sequence>
<feature type="domain" description="CBS" evidence="9">
    <location>
        <begin position="80"/>
        <end position="147"/>
    </location>
</feature>
<dbReference type="GO" id="GO:0016323">
    <property type="term" value="C:basolateral plasma membrane"/>
    <property type="evidence" value="ECO:0007669"/>
    <property type="project" value="UniProtKB-SubCell"/>
</dbReference>
<proteinExistence type="inferred from homology"/>
<keyword evidence="7" id="KW-0472">Membrane</keyword>
<dbReference type="InterPro" id="IPR045095">
    <property type="entry name" value="ACDP"/>
</dbReference>
<organism evidence="10 11">
    <name type="scientific">Romanomermis culicivorax</name>
    <name type="common">Nematode worm</name>
    <dbReference type="NCBI Taxonomy" id="13658"/>
    <lineage>
        <taxon>Eukaryota</taxon>
        <taxon>Metazoa</taxon>
        <taxon>Ecdysozoa</taxon>
        <taxon>Nematoda</taxon>
        <taxon>Enoplea</taxon>
        <taxon>Dorylaimia</taxon>
        <taxon>Mermithida</taxon>
        <taxon>Mermithoidea</taxon>
        <taxon>Mermithidae</taxon>
        <taxon>Romanomermis</taxon>
    </lineage>
</organism>
<dbReference type="SUPFAM" id="SSF54631">
    <property type="entry name" value="CBS-domain pair"/>
    <property type="match status" value="1"/>
</dbReference>
<dbReference type="InterPro" id="IPR000644">
    <property type="entry name" value="CBS_dom"/>
</dbReference>
<dbReference type="GO" id="GO:0040026">
    <property type="term" value="P:positive regulation of vulval development"/>
    <property type="evidence" value="ECO:0007669"/>
    <property type="project" value="UniProtKB-ARBA"/>
</dbReference>
<evidence type="ECO:0000256" key="8">
    <source>
        <dbReference type="PROSITE-ProRule" id="PRU00703"/>
    </source>
</evidence>
<dbReference type="InterPro" id="IPR046342">
    <property type="entry name" value="CBS_dom_sf"/>
</dbReference>
<accession>A0A915HEV7</accession>
<keyword evidence="6 8" id="KW-0129">CBS domain</keyword>
<evidence type="ECO:0000256" key="4">
    <source>
        <dbReference type="ARBA" id="ARBA00022737"/>
    </source>
</evidence>
<evidence type="ECO:0000256" key="2">
    <source>
        <dbReference type="ARBA" id="ARBA00010484"/>
    </source>
</evidence>
<name>A0A915HEV7_ROMCU</name>
<dbReference type="GO" id="GO:0032026">
    <property type="term" value="P:response to magnesium ion"/>
    <property type="evidence" value="ECO:0007669"/>
    <property type="project" value="UniProtKB-ARBA"/>
</dbReference>
<keyword evidence="4" id="KW-0677">Repeat</keyword>
<evidence type="ECO:0000256" key="3">
    <source>
        <dbReference type="ARBA" id="ARBA00022692"/>
    </source>
</evidence>
<dbReference type="Gene3D" id="3.10.580.10">
    <property type="entry name" value="CBS-domain"/>
    <property type="match status" value="1"/>
</dbReference>
<dbReference type="PANTHER" id="PTHR12064:SF97">
    <property type="entry name" value="METAL TRANSPORTER CNNM-5"/>
    <property type="match status" value="1"/>
</dbReference>
<dbReference type="PANTHER" id="PTHR12064">
    <property type="entry name" value="METAL TRANSPORTER CNNM"/>
    <property type="match status" value="1"/>
</dbReference>
<dbReference type="GO" id="GO:1905941">
    <property type="term" value="P:positive regulation of gonad development"/>
    <property type="evidence" value="ECO:0007669"/>
    <property type="project" value="UniProtKB-ARBA"/>
</dbReference>
<evidence type="ECO:0000256" key="6">
    <source>
        <dbReference type="ARBA" id="ARBA00023122"/>
    </source>
</evidence>
<keyword evidence="10" id="KW-1185">Reference proteome</keyword>
<dbReference type="GO" id="GO:0030026">
    <property type="term" value="P:intracellular manganese ion homeostasis"/>
    <property type="evidence" value="ECO:0007669"/>
    <property type="project" value="TreeGrafter"/>
</dbReference>
<evidence type="ECO:0000313" key="11">
    <source>
        <dbReference type="WBParaSite" id="nRc.2.0.1.t00597-RA"/>
    </source>
</evidence>
<dbReference type="WBParaSite" id="nRc.2.0.1.t00597-RA">
    <property type="protein sequence ID" value="nRc.2.0.1.t00597-RA"/>
    <property type="gene ID" value="nRc.2.0.1.g00597"/>
</dbReference>
<evidence type="ECO:0000256" key="1">
    <source>
        <dbReference type="ARBA" id="ARBA00004554"/>
    </source>
</evidence>
<dbReference type="GO" id="GO:0040018">
    <property type="term" value="P:positive regulation of multicellular organism growth"/>
    <property type="evidence" value="ECO:0007669"/>
    <property type="project" value="UniProtKB-ARBA"/>
</dbReference>
<evidence type="ECO:0000313" key="10">
    <source>
        <dbReference type="Proteomes" id="UP000887565"/>
    </source>
</evidence>
<reference evidence="11" key="1">
    <citation type="submission" date="2022-11" db="UniProtKB">
        <authorList>
            <consortium name="WormBaseParasite"/>
        </authorList>
    </citation>
    <scope>IDENTIFICATION</scope>
</reference>
<dbReference type="GO" id="GO:0010960">
    <property type="term" value="P:magnesium ion homeostasis"/>
    <property type="evidence" value="ECO:0007669"/>
    <property type="project" value="InterPro"/>
</dbReference>
<dbReference type="InterPro" id="IPR044751">
    <property type="entry name" value="Ion_transp-like_CBS"/>
</dbReference>
<evidence type="ECO:0000256" key="5">
    <source>
        <dbReference type="ARBA" id="ARBA00022989"/>
    </source>
</evidence>
<evidence type="ECO:0000259" key="9">
    <source>
        <dbReference type="PROSITE" id="PS51371"/>
    </source>
</evidence>
<dbReference type="GO" id="GO:0005737">
    <property type="term" value="C:cytoplasm"/>
    <property type="evidence" value="ECO:0007669"/>
    <property type="project" value="TreeGrafter"/>
</dbReference>
<dbReference type="Proteomes" id="UP000887565">
    <property type="component" value="Unplaced"/>
</dbReference>
<comment type="similarity">
    <text evidence="2">Belongs to the ACDP family.</text>
</comment>
<protein>
    <submittedName>
        <fullName evidence="11">CBS domain-containing protein</fullName>
    </submittedName>
</protein>
<keyword evidence="3" id="KW-0812">Transmembrane</keyword>
<dbReference type="PROSITE" id="PS51371">
    <property type="entry name" value="CBS"/>
    <property type="match status" value="1"/>
</dbReference>
<dbReference type="GO" id="GO:0015693">
    <property type="term" value="P:magnesium ion transport"/>
    <property type="evidence" value="ECO:0007669"/>
    <property type="project" value="UniProtKB-ARBA"/>
</dbReference>
<evidence type="ECO:0000256" key="7">
    <source>
        <dbReference type="ARBA" id="ARBA00023136"/>
    </source>
</evidence>
<dbReference type="CDD" id="cd04590">
    <property type="entry name" value="CBS_pair_CorC_HlyC_assoc"/>
    <property type="match status" value="1"/>
</dbReference>
<comment type="subcellular location">
    <subcellularLocation>
        <location evidence="1">Basolateral cell membrane</location>
        <topology evidence="1">Multi-pass membrane protein</topology>
    </subcellularLocation>
</comment>
<dbReference type="FunFam" id="3.10.580.10:FF:000006">
    <property type="entry name" value="DUF21 and CBS domain protein"/>
    <property type="match status" value="1"/>
</dbReference>